<accession>A0ACD4VKA7</accession>
<organism evidence="1 2">
    <name type="scientific">Brevundimonas nasdae</name>
    <dbReference type="NCBI Taxonomy" id="172043"/>
    <lineage>
        <taxon>Bacteria</taxon>
        <taxon>Pseudomonadati</taxon>
        <taxon>Pseudomonadota</taxon>
        <taxon>Alphaproteobacteria</taxon>
        <taxon>Caulobacterales</taxon>
        <taxon>Caulobacteraceae</taxon>
        <taxon>Brevundimonas</taxon>
    </lineage>
</organism>
<evidence type="ECO:0000313" key="1">
    <source>
        <dbReference type="EMBL" id="WOB78453.1"/>
    </source>
</evidence>
<gene>
    <name evidence="1" type="ORF">PZA08_14275</name>
</gene>
<dbReference type="Proteomes" id="UP001302493">
    <property type="component" value="Chromosome"/>
</dbReference>
<name>A0ACD4VKA7_9CAUL</name>
<reference evidence="1" key="1">
    <citation type="submission" date="2023-03" db="EMBL/GenBank/DDBJ databases">
        <title>Genome sequence of Brevundimonas nasdae SJTX8.</title>
        <authorList>
            <person name="Liang R."/>
        </authorList>
    </citation>
    <scope>NUCLEOTIDE SEQUENCE</scope>
    <source>
        <strain evidence="1">X8</strain>
    </source>
</reference>
<proteinExistence type="predicted"/>
<sequence length="389" mass="43172">MWRWDQGHVGYFDFETVRRIAKFVVANDFRAASRSVLLKATGRDFAAPAGYKPWRNYGRTLKVCLLVSEDHGKAVPTAVAAVLATDTVTSDEYLHFLARATTEPSPAFENYAATASMRYPLVFALKYILAKLATGQGTATAIDEIIAGFEKSHFIGDEDQTAFIGLVASPVSKTYGPAARQSRESLRILSQISYLHTDSKNIYAALDPDDALSIFEELDPIGGVPLINRDDEIQRRASLFKGGSDMDSLAYTKTVIAEVVEAGFREGGKLKKTHVIIERNSQVRTAFFKQNPTTGCDLCEMDTAATYPWSPRVLDLHHLLPLASGRRTDNAKGTILSDLVPVCPSCHRGIHRYYDKWLSDNTRKDFETADEARAVYKSIKSSFKGHLYV</sequence>
<protein>
    <submittedName>
        <fullName evidence="1">Uncharacterized protein</fullName>
    </submittedName>
</protein>
<keyword evidence="2" id="KW-1185">Reference proteome</keyword>
<evidence type="ECO:0000313" key="2">
    <source>
        <dbReference type="Proteomes" id="UP001302493"/>
    </source>
</evidence>
<dbReference type="EMBL" id="CP119180">
    <property type="protein sequence ID" value="WOB78453.1"/>
    <property type="molecule type" value="Genomic_DNA"/>
</dbReference>